<feature type="coiled-coil region" evidence="1">
    <location>
        <begin position="199"/>
        <end position="226"/>
    </location>
</feature>
<sequence length="391" mass="45607">MDAARLAKPTLSNTMKFTIADSIQAVPAADWNRLAADNPFLNHAFLSALERHQSVGAESGWEPRYVLGHRNEQLIAAVPMYLKHHSWGEFVFDWAWAGAYERNGLEYYPKLVIATPYTPVPGARLLIKERDDKQTIDALVDYILDYAQAIQVSSLHCLFLDEHDEQHLNRPSLIARADTQYHWINHDYEDFDAFLSQLASRHRKKVKRERRRIEEAEITVQLLHGNEINDEQWENFYRFHRNTYLKRGHQTPFTSGFFREIGATMADNIIMITAQKDGQDVAAALNFVNNDTLYGRYWGCLDNYHSLHFEVCYYRAIDYCIASKLKRFEAGAQGEHKLVRGFYPTTTHSRHWIAHPAFREAIQKAVDYERQDLGRYQEMLSRHLPYKKQPS</sequence>
<reference evidence="2" key="1">
    <citation type="submission" date="2018-06" db="EMBL/GenBank/DDBJ databases">
        <authorList>
            <person name="Zhirakovskaya E."/>
        </authorList>
    </citation>
    <scope>NUCLEOTIDE SEQUENCE</scope>
</reference>
<evidence type="ECO:0008006" key="3">
    <source>
        <dbReference type="Google" id="ProtNLM"/>
    </source>
</evidence>
<dbReference type="SUPFAM" id="SSF55729">
    <property type="entry name" value="Acyl-CoA N-acyltransferases (Nat)"/>
    <property type="match status" value="1"/>
</dbReference>
<organism evidence="2">
    <name type="scientific">hydrothermal vent metagenome</name>
    <dbReference type="NCBI Taxonomy" id="652676"/>
    <lineage>
        <taxon>unclassified sequences</taxon>
        <taxon>metagenomes</taxon>
        <taxon>ecological metagenomes</taxon>
    </lineage>
</organism>
<dbReference type="InterPro" id="IPR007434">
    <property type="entry name" value="FemAB-like"/>
</dbReference>
<dbReference type="EMBL" id="UOFQ01000029">
    <property type="protein sequence ID" value="VAW85757.1"/>
    <property type="molecule type" value="Genomic_DNA"/>
</dbReference>
<keyword evidence="1" id="KW-0175">Coiled coil</keyword>
<dbReference type="AlphaFoldDB" id="A0A3B0ZE79"/>
<evidence type="ECO:0000256" key="1">
    <source>
        <dbReference type="SAM" id="Coils"/>
    </source>
</evidence>
<dbReference type="PANTHER" id="PTHR47017:SF1">
    <property type="entry name" value="ACYL-COA"/>
    <property type="match status" value="1"/>
</dbReference>
<gene>
    <name evidence="2" type="ORF">MNBD_GAMMA17-48</name>
</gene>
<accession>A0A3B0ZE79</accession>
<dbReference type="Gene3D" id="3.40.630.30">
    <property type="match status" value="1"/>
</dbReference>
<dbReference type="PANTHER" id="PTHR47017">
    <property type="entry name" value="ACYL-COA"/>
    <property type="match status" value="1"/>
</dbReference>
<proteinExistence type="predicted"/>
<dbReference type="InterPro" id="IPR016181">
    <property type="entry name" value="Acyl_CoA_acyltransferase"/>
</dbReference>
<evidence type="ECO:0000313" key="2">
    <source>
        <dbReference type="EMBL" id="VAW85757.1"/>
    </source>
</evidence>
<name>A0A3B0ZE79_9ZZZZ</name>
<dbReference type="Pfam" id="PF04339">
    <property type="entry name" value="FemAB_like"/>
    <property type="match status" value="1"/>
</dbReference>
<protein>
    <recommendedName>
        <fullName evidence="3">COGs COG3146</fullName>
    </recommendedName>
</protein>